<keyword evidence="3" id="KW-1185">Reference proteome</keyword>
<name>A0ABR1VP43_9PEZI</name>
<feature type="region of interest" description="Disordered" evidence="1">
    <location>
        <begin position="201"/>
        <end position="223"/>
    </location>
</feature>
<reference evidence="2 3" key="1">
    <citation type="submission" date="2023-01" db="EMBL/GenBank/DDBJ databases">
        <title>Analysis of 21 Apiospora genomes using comparative genomics revels a genus with tremendous synthesis potential of carbohydrate active enzymes and secondary metabolites.</title>
        <authorList>
            <person name="Sorensen T."/>
        </authorList>
    </citation>
    <scope>NUCLEOTIDE SEQUENCE [LARGE SCALE GENOMIC DNA]</scope>
    <source>
        <strain evidence="2 3">CBS 83171</strain>
    </source>
</reference>
<evidence type="ECO:0000256" key="1">
    <source>
        <dbReference type="SAM" id="MobiDB-lite"/>
    </source>
</evidence>
<evidence type="ECO:0000313" key="2">
    <source>
        <dbReference type="EMBL" id="KAK8071659.1"/>
    </source>
</evidence>
<gene>
    <name evidence="2" type="ORF">PG996_005007</name>
</gene>
<sequence length="223" mass="25298">MADLIPHEVGREGPVAGSYILASQNRGVVRAAEGEAKFLYTFGLNTCIGIAVSGTYPNEKAADDTKERYDRFMVHIDEELPTEKYDELKAEVEKAQAKGLKDLHVHFAAPDPISFRKREGETVVQEVHEIQRYLMMRFRLLVGSDPSFDHQPAIHWYPYPSPETLDGCNMALFQDRRVIVEQEQADWDSYKRWPIREQQWVNAPTPTPLAPEDSQPAAPSGSK</sequence>
<proteinExistence type="predicted"/>
<dbReference type="EMBL" id="JAQQWM010000003">
    <property type="protein sequence ID" value="KAK8071659.1"/>
    <property type="molecule type" value="Genomic_DNA"/>
</dbReference>
<evidence type="ECO:0000313" key="3">
    <source>
        <dbReference type="Proteomes" id="UP001446871"/>
    </source>
</evidence>
<protein>
    <submittedName>
        <fullName evidence="2">Uncharacterized protein</fullName>
    </submittedName>
</protein>
<comment type="caution">
    <text evidence="2">The sequence shown here is derived from an EMBL/GenBank/DDBJ whole genome shotgun (WGS) entry which is preliminary data.</text>
</comment>
<organism evidence="2 3">
    <name type="scientific">Apiospora saccharicola</name>
    <dbReference type="NCBI Taxonomy" id="335842"/>
    <lineage>
        <taxon>Eukaryota</taxon>
        <taxon>Fungi</taxon>
        <taxon>Dikarya</taxon>
        <taxon>Ascomycota</taxon>
        <taxon>Pezizomycotina</taxon>
        <taxon>Sordariomycetes</taxon>
        <taxon>Xylariomycetidae</taxon>
        <taxon>Amphisphaeriales</taxon>
        <taxon>Apiosporaceae</taxon>
        <taxon>Apiospora</taxon>
    </lineage>
</organism>
<dbReference type="Proteomes" id="UP001446871">
    <property type="component" value="Unassembled WGS sequence"/>
</dbReference>
<accession>A0ABR1VP43</accession>